<feature type="region of interest" description="Disordered" evidence="1">
    <location>
        <begin position="325"/>
        <end position="346"/>
    </location>
</feature>
<feature type="region of interest" description="Disordered" evidence="1">
    <location>
        <begin position="745"/>
        <end position="773"/>
    </location>
</feature>
<evidence type="ECO:0000313" key="3">
    <source>
        <dbReference type="Proteomes" id="UP000664534"/>
    </source>
</evidence>
<feature type="region of interest" description="Disordered" evidence="1">
    <location>
        <begin position="370"/>
        <end position="460"/>
    </location>
</feature>
<reference evidence="2" key="1">
    <citation type="submission" date="2021-03" db="EMBL/GenBank/DDBJ databases">
        <authorList>
            <person name="Tagirdzhanova G."/>
        </authorList>
    </citation>
    <scope>NUCLEOTIDE SEQUENCE</scope>
</reference>
<name>A0A8H3F235_9LECA</name>
<feature type="region of interest" description="Disordered" evidence="1">
    <location>
        <begin position="1"/>
        <end position="56"/>
    </location>
</feature>
<feature type="compositionally biased region" description="Polar residues" evidence="1">
    <location>
        <begin position="118"/>
        <end position="128"/>
    </location>
</feature>
<feature type="region of interest" description="Disordered" evidence="1">
    <location>
        <begin position="109"/>
        <end position="139"/>
    </location>
</feature>
<proteinExistence type="predicted"/>
<evidence type="ECO:0000313" key="2">
    <source>
        <dbReference type="EMBL" id="CAF9917846.1"/>
    </source>
</evidence>
<comment type="caution">
    <text evidence="2">The sequence shown here is derived from an EMBL/GenBank/DDBJ whole genome shotgun (WGS) entry which is preliminary data.</text>
</comment>
<dbReference type="AlphaFoldDB" id="A0A8H3F235"/>
<accession>A0A8H3F235</accession>
<feature type="compositionally biased region" description="Polar residues" evidence="1">
    <location>
        <begin position="325"/>
        <end position="334"/>
    </location>
</feature>
<dbReference type="EMBL" id="CAJPDT010000019">
    <property type="protein sequence ID" value="CAF9917846.1"/>
    <property type="molecule type" value="Genomic_DNA"/>
</dbReference>
<sequence>MASPMQLPLQTGSPRRLAISPDQPPSVQEFSHGLKNPTLPVPSPNGLEAPQHDKSTGCQLTVQDFLHGLRKSVILPDEPAEAPKLQSIASTRLEDLPFIDSAATVLGPGLFDPPESTPGETDSDQILSPSPGVSRLRYPSPKCADEQDVLMKIPKVTRTYTKKVKPVLLIWKDGSAISHTQSSTHERALLDGLVDDGSTEQLPCISIPETGPAERQRSVIPRKRKRQALQGIRQENPSEDNLSMVIREKKKTTKRKKRRAPVNELALVTRHSSSPLRQVRKSIRRYHILVSNRRCAHYTANLTEQKAYNSTIPVDSLNVNLDEQQFGESTSPNRGRNRESTKANVGKPVTRIRHEIIMPKQEVLAREGFKVPSTTPRAKKSPGWRLGSGFDGITLAPTTNRRPQTSRNRKVRFARTPCFLGRSPPKLELSSRLSPTRQSVDQSGFLNRQKDQGGPVGKRVFEPARESGTADCSVEVGLPHRAAETGRNPGFEQGASLTALLRPTSENDQSGTTSSSHHDGIVKGLVQLHSSQNDNLDASQAIREPSRSERNGWLKRRRVKFAVADEDEEEQLYSLAQRTLVNASKHRRGDGRSGLGTYFETLQAVLAVDKRLQALDGGGQTAPFSQRPMVSQQQDVFLDNKSDERSQRQMSDNAEVQGSPLLFSDSETDISASPLHAKSLSTSYARHHIEVPRTSEVPETQERPQGSVEIDYTTIEASDLDRHPCSIPVTNLDSGKYFSKAVQQLDSPDEVPHTITRRRSRRDPGQDMKDSQVMVGTPKGARHVSATVTTGGESTWKQEGSLELGVTPRLQRRMSNVPFRPPFKRPLR</sequence>
<dbReference type="Proteomes" id="UP000664534">
    <property type="component" value="Unassembled WGS sequence"/>
</dbReference>
<dbReference type="OrthoDB" id="5417065at2759"/>
<evidence type="ECO:0000256" key="1">
    <source>
        <dbReference type="SAM" id="MobiDB-lite"/>
    </source>
</evidence>
<protein>
    <submittedName>
        <fullName evidence="2">Uncharacterized protein</fullName>
    </submittedName>
</protein>
<keyword evidence="3" id="KW-1185">Reference proteome</keyword>
<feature type="compositionally biased region" description="Polar residues" evidence="1">
    <location>
        <begin position="431"/>
        <end position="446"/>
    </location>
</feature>
<feature type="compositionally biased region" description="Polar residues" evidence="1">
    <location>
        <begin position="396"/>
        <end position="406"/>
    </location>
</feature>
<gene>
    <name evidence="2" type="ORF">IMSHALPRED_003763</name>
</gene>
<organism evidence="2 3">
    <name type="scientific">Imshaugia aleurites</name>
    <dbReference type="NCBI Taxonomy" id="172621"/>
    <lineage>
        <taxon>Eukaryota</taxon>
        <taxon>Fungi</taxon>
        <taxon>Dikarya</taxon>
        <taxon>Ascomycota</taxon>
        <taxon>Pezizomycotina</taxon>
        <taxon>Lecanoromycetes</taxon>
        <taxon>OSLEUM clade</taxon>
        <taxon>Lecanoromycetidae</taxon>
        <taxon>Lecanorales</taxon>
        <taxon>Lecanorineae</taxon>
        <taxon>Parmeliaceae</taxon>
        <taxon>Imshaugia</taxon>
    </lineage>
</organism>